<organism evidence="1 2">
    <name type="scientific">Sphaerodactylus townsendi</name>
    <dbReference type="NCBI Taxonomy" id="933632"/>
    <lineage>
        <taxon>Eukaryota</taxon>
        <taxon>Metazoa</taxon>
        <taxon>Chordata</taxon>
        <taxon>Craniata</taxon>
        <taxon>Vertebrata</taxon>
        <taxon>Euteleostomi</taxon>
        <taxon>Lepidosauria</taxon>
        <taxon>Squamata</taxon>
        <taxon>Bifurcata</taxon>
        <taxon>Gekkota</taxon>
        <taxon>Sphaerodactylidae</taxon>
        <taxon>Sphaerodactylus</taxon>
    </lineage>
</organism>
<protein>
    <submittedName>
        <fullName evidence="1">Uncharacterized protein</fullName>
    </submittedName>
</protein>
<sequence>MTEGSTDEASLKELAGAIKLLDDLEAKEWTADVVVSLVDELSAQMQIDFRRKRRCQPRPLPTATADLSPALRLDSCGRCGEETKRALPTRQRRQLPTTVRNFDRLGKVAAGKRVPPCRALSSLAWRPITGFQPLTLGHSSSSTPLQQCFEGRRVAERSRRYRDAMKQFRKSASNTIRRWHLIREQVLDHDGADQRQNPAAHTNKEA</sequence>
<proteinExistence type="predicted"/>
<accession>A0ACB8EUU5</accession>
<reference evidence="1" key="1">
    <citation type="submission" date="2021-08" db="EMBL/GenBank/DDBJ databases">
        <title>The first chromosome-level gecko genome reveals the dynamic sex chromosomes of Neotropical dwarf geckos (Sphaerodactylidae: Sphaerodactylus).</title>
        <authorList>
            <person name="Pinto B.J."/>
            <person name="Keating S.E."/>
            <person name="Gamble T."/>
        </authorList>
    </citation>
    <scope>NUCLEOTIDE SEQUENCE</scope>
    <source>
        <strain evidence="1">TG3544</strain>
    </source>
</reference>
<evidence type="ECO:0000313" key="1">
    <source>
        <dbReference type="EMBL" id="KAH7996540.1"/>
    </source>
</evidence>
<keyword evidence="2" id="KW-1185">Reference proteome</keyword>
<dbReference type="EMBL" id="CM037628">
    <property type="protein sequence ID" value="KAH7996540.1"/>
    <property type="molecule type" value="Genomic_DNA"/>
</dbReference>
<name>A0ACB8EUU5_9SAUR</name>
<comment type="caution">
    <text evidence="1">The sequence shown here is derived from an EMBL/GenBank/DDBJ whole genome shotgun (WGS) entry which is preliminary data.</text>
</comment>
<dbReference type="Proteomes" id="UP000827872">
    <property type="component" value="Linkage Group LG15"/>
</dbReference>
<gene>
    <name evidence="1" type="ORF">K3G42_007702</name>
</gene>
<evidence type="ECO:0000313" key="2">
    <source>
        <dbReference type="Proteomes" id="UP000827872"/>
    </source>
</evidence>